<reference evidence="1" key="1">
    <citation type="submission" date="2022-05" db="EMBL/GenBank/DDBJ databases">
        <title>Sphingomonas sp. strain MG17 Genome sequencing and assembly.</title>
        <authorList>
            <person name="Kim I."/>
        </authorList>
    </citation>
    <scope>NUCLEOTIDE SEQUENCE</scope>
    <source>
        <strain evidence="1">MG17</strain>
    </source>
</reference>
<dbReference type="EMBL" id="JAMLDX010000005">
    <property type="protein sequence ID" value="MCP3730427.1"/>
    <property type="molecule type" value="Genomic_DNA"/>
</dbReference>
<dbReference type="RefSeq" id="WP_254292559.1">
    <property type="nucleotide sequence ID" value="NZ_JAMLDX010000005.1"/>
</dbReference>
<comment type="caution">
    <text evidence="1">The sequence shown here is derived from an EMBL/GenBank/DDBJ whole genome shotgun (WGS) entry which is preliminary data.</text>
</comment>
<protein>
    <submittedName>
        <fullName evidence="1">Uncharacterized protein</fullName>
    </submittedName>
</protein>
<keyword evidence="2" id="KW-1185">Reference proteome</keyword>
<name>A0A9X2HI97_9SPHN</name>
<evidence type="ECO:0000313" key="2">
    <source>
        <dbReference type="Proteomes" id="UP001139451"/>
    </source>
</evidence>
<proteinExistence type="predicted"/>
<evidence type="ECO:0000313" key="1">
    <source>
        <dbReference type="EMBL" id="MCP3730427.1"/>
    </source>
</evidence>
<accession>A0A9X2HI97</accession>
<organism evidence="1 2">
    <name type="scientific">Sphingomonas tagetis</name>
    <dbReference type="NCBI Taxonomy" id="2949092"/>
    <lineage>
        <taxon>Bacteria</taxon>
        <taxon>Pseudomonadati</taxon>
        <taxon>Pseudomonadota</taxon>
        <taxon>Alphaproteobacteria</taxon>
        <taxon>Sphingomonadales</taxon>
        <taxon>Sphingomonadaceae</taxon>
        <taxon>Sphingomonas</taxon>
    </lineage>
</organism>
<gene>
    <name evidence="1" type="ORF">M9978_08295</name>
</gene>
<dbReference type="AlphaFoldDB" id="A0A9X2HI97"/>
<dbReference type="Proteomes" id="UP001139451">
    <property type="component" value="Unassembled WGS sequence"/>
</dbReference>
<sequence>MTVPQKVNSMGVRAAQMMGLRRAAEMVGLDYLANGIGITKRNLRQKFDAERGLDAATLNLAADTLDARAHALMLHAEKLRCSAKGEQS</sequence>